<accession>A0AAJ0I7K6</accession>
<evidence type="ECO:0000313" key="1">
    <source>
        <dbReference type="EMBL" id="KAK3492308.1"/>
    </source>
</evidence>
<keyword evidence="2" id="KW-1185">Reference proteome</keyword>
<sequence>HHIHFDARDSRRCISIAMQKVVFSLCYLNRILLSAKFSYLGLPRRVIFCILAYYK</sequence>
<protein>
    <submittedName>
        <fullName evidence="1">Uncharacterized protein</fullName>
    </submittedName>
</protein>
<dbReference type="AlphaFoldDB" id="A0AAJ0I7K6"/>
<organism evidence="1 2">
    <name type="scientific">Neurospora hispaniola</name>
    <dbReference type="NCBI Taxonomy" id="588809"/>
    <lineage>
        <taxon>Eukaryota</taxon>
        <taxon>Fungi</taxon>
        <taxon>Dikarya</taxon>
        <taxon>Ascomycota</taxon>
        <taxon>Pezizomycotina</taxon>
        <taxon>Sordariomycetes</taxon>
        <taxon>Sordariomycetidae</taxon>
        <taxon>Sordariales</taxon>
        <taxon>Sordariaceae</taxon>
        <taxon>Neurospora</taxon>
    </lineage>
</organism>
<dbReference type="EMBL" id="JAULSX010000004">
    <property type="protein sequence ID" value="KAK3492308.1"/>
    <property type="molecule type" value="Genomic_DNA"/>
</dbReference>
<feature type="non-terminal residue" evidence="1">
    <location>
        <position position="1"/>
    </location>
</feature>
<proteinExistence type="predicted"/>
<dbReference type="GeneID" id="87872512"/>
<name>A0AAJ0I7K6_9PEZI</name>
<gene>
    <name evidence="1" type="ORF">B0T23DRAFT_315911</name>
</gene>
<comment type="caution">
    <text evidence="1">The sequence shown here is derived from an EMBL/GenBank/DDBJ whole genome shotgun (WGS) entry which is preliminary data.</text>
</comment>
<reference evidence="1 2" key="1">
    <citation type="journal article" date="2023" name="Mol. Phylogenet. Evol.">
        <title>Genome-scale phylogeny and comparative genomics of the fungal order Sordariales.</title>
        <authorList>
            <person name="Hensen N."/>
            <person name="Bonometti L."/>
            <person name="Westerberg I."/>
            <person name="Brannstrom I.O."/>
            <person name="Guillou S."/>
            <person name="Cros-Aarteil S."/>
            <person name="Calhoun S."/>
            <person name="Haridas S."/>
            <person name="Kuo A."/>
            <person name="Mondo S."/>
            <person name="Pangilinan J."/>
            <person name="Riley R."/>
            <person name="LaButti K."/>
            <person name="Andreopoulos B."/>
            <person name="Lipzen A."/>
            <person name="Chen C."/>
            <person name="Yan M."/>
            <person name="Daum C."/>
            <person name="Ng V."/>
            <person name="Clum A."/>
            <person name="Steindorff A."/>
            <person name="Ohm R.A."/>
            <person name="Martin F."/>
            <person name="Silar P."/>
            <person name="Natvig D.O."/>
            <person name="Lalanne C."/>
            <person name="Gautier V."/>
            <person name="Ament-Velasquez S.L."/>
            <person name="Kruys A."/>
            <person name="Hutchinson M.I."/>
            <person name="Powell A.J."/>
            <person name="Barry K."/>
            <person name="Miller A.N."/>
            <person name="Grigoriev I.V."/>
            <person name="Debuchy R."/>
            <person name="Gladieux P."/>
            <person name="Hiltunen Thoren M."/>
            <person name="Johannesson H."/>
        </authorList>
    </citation>
    <scope>NUCLEOTIDE SEQUENCE [LARGE SCALE GENOMIC DNA]</scope>
    <source>
        <strain evidence="1 2">FGSC 10403</strain>
    </source>
</reference>
<dbReference type="Proteomes" id="UP001285908">
    <property type="component" value="Unassembled WGS sequence"/>
</dbReference>
<dbReference type="RefSeq" id="XP_062692766.1">
    <property type="nucleotide sequence ID" value="XM_062834890.1"/>
</dbReference>
<evidence type="ECO:0000313" key="2">
    <source>
        <dbReference type="Proteomes" id="UP001285908"/>
    </source>
</evidence>